<dbReference type="Proteomes" id="UP000199051">
    <property type="component" value="Unassembled WGS sequence"/>
</dbReference>
<dbReference type="PANTHER" id="PTHR43333:SF1">
    <property type="entry name" value="D-ISOMER SPECIFIC 2-HYDROXYACID DEHYDROGENASE NAD-BINDING DOMAIN-CONTAINING PROTEIN"/>
    <property type="match status" value="1"/>
</dbReference>
<dbReference type="SUPFAM" id="SSF51735">
    <property type="entry name" value="NAD(P)-binding Rossmann-fold domains"/>
    <property type="match status" value="1"/>
</dbReference>
<dbReference type="Pfam" id="PF02826">
    <property type="entry name" value="2-Hacid_dh_C"/>
    <property type="match status" value="1"/>
</dbReference>
<dbReference type="CDD" id="cd05300">
    <property type="entry name" value="2-Hacid_dh_1"/>
    <property type="match status" value="1"/>
</dbReference>
<dbReference type="InterPro" id="IPR036291">
    <property type="entry name" value="NAD(P)-bd_dom_sf"/>
</dbReference>
<protein>
    <submittedName>
        <fullName evidence="4">Phosphoglycerate dehydrogenase</fullName>
    </submittedName>
</protein>
<keyword evidence="1" id="KW-0560">Oxidoreductase</keyword>
<dbReference type="EMBL" id="FOGI01000015">
    <property type="protein sequence ID" value="SES45085.1"/>
    <property type="molecule type" value="Genomic_DNA"/>
</dbReference>
<dbReference type="InterPro" id="IPR006140">
    <property type="entry name" value="D-isomer_DH_NAD-bd"/>
</dbReference>
<evidence type="ECO:0000256" key="1">
    <source>
        <dbReference type="ARBA" id="ARBA00023002"/>
    </source>
</evidence>
<gene>
    <name evidence="4" type="ORF">SAMN04487818_11517</name>
</gene>
<dbReference type="STRING" id="155974.SAMN04487818_11517"/>
<feature type="domain" description="D-isomer specific 2-hydroxyacid dehydrogenase NAD-binding" evidence="3">
    <location>
        <begin position="130"/>
        <end position="304"/>
    </location>
</feature>
<dbReference type="GO" id="GO:0051287">
    <property type="term" value="F:NAD binding"/>
    <property type="evidence" value="ECO:0007669"/>
    <property type="project" value="InterPro"/>
</dbReference>
<dbReference type="Gene3D" id="3.40.50.720">
    <property type="entry name" value="NAD(P)-binding Rossmann-like Domain"/>
    <property type="match status" value="2"/>
</dbReference>
<name>A0A1H9XG24_9PSEU</name>
<sequence length="341" mass="36469">MTVRVLICSPLEREHVDRIAAVDPSVEVLYEPELLPVPRYDGDHGGVLPELSAGQQARWRELAASADIAFDFDRRDPAAMPGNFPRLRWIQGTSAGLGRFTDRFPFDLDRVVVTTAAGVHARPLTEFTLMGLLYFVKDVPGLRRWQAAHEWTRYTTSTLHGKRALVVGLGSVGKQVAVTLSALGMDVVGAVRPGGTSTAPGVSSVVEFGAIGAVLPSVDAVVLACPLTEQTRGLLGAAEFAALRPEAVLVNVARGEVVDEDALVAALRAGQVRGAALDVTAVEPLPVDSPLWDLPNVLISPHSASTVAGENGLITDIFCDNLRRWLAGTPLRNVYRAELGY</sequence>
<keyword evidence="2" id="KW-0520">NAD</keyword>
<evidence type="ECO:0000313" key="5">
    <source>
        <dbReference type="Proteomes" id="UP000199051"/>
    </source>
</evidence>
<organism evidence="4 5">
    <name type="scientific">Actinokineospora terrae</name>
    <dbReference type="NCBI Taxonomy" id="155974"/>
    <lineage>
        <taxon>Bacteria</taxon>
        <taxon>Bacillati</taxon>
        <taxon>Actinomycetota</taxon>
        <taxon>Actinomycetes</taxon>
        <taxon>Pseudonocardiales</taxon>
        <taxon>Pseudonocardiaceae</taxon>
        <taxon>Actinokineospora</taxon>
    </lineage>
</organism>
<dbReference type="GO" id="GO:0016491">
    <property type="term" value="F:oxidoreductase activity"/>
    <property type="evidence" value="ECO:0007669"/>
    <property type="project" value="UniProtKB-KW"/>
</dbReference>
<dbReference type="PANTHER" id="PTHR43333">
    <property type="entry name" value="2-HACID_DH_C DOMAIN-CONTAINING PROTEIN"/>
    <property type="match status" value="1"/>
</dbReference>
<proteinExistence type="predicted"/>
<dbReference type="RefSeq" id="WP_245782722.1">
    <property type="nucleotide sequence ID" value="NZ_FOGI01000015.1"/>
</dbReference>
<evidence type="ECO:0000256" key="2">
    <source>
        <dbReference type="ARBA" id="ARBA00023027"/>
    </source>
</evidence>
<evidence type="ECO:0000259" key="3">
    <source>
        <dbReference type="Pfam" id="PF02826"/>
    </source>
</evidence>
<evidence type="ECO:0000313" key="4">
    <source>
        <dbReference type="EMBL" id="SES45085.1"/>
    </source>
</evidence>
<accession>A0A1H9XG24</accession>
<reference evidence="5" key="1">
    <citation type="submission" date="2016-10" db="EMBL/GenBank/DDBJ databases">
        <authorList>
            <person name="Varghese N."/>
            <person name="Submissions S."/>
        </authorList>
    </citation>
    <scope>NUCLEOTIDE SEQUENCE [LARGE SCALE GENOMIC DNA]</scope>
    <source>
        <strain evidence="5">DSM 44260</strain>
    </source>
</reference>
<dbReference type="AlphaFoldDB" id="A0A1H9XG24"/>
<keyword evidence="5" id="KW-1185">Reference proteome</keyword>